<keyword evidence="1" id="KW-0175">Coiled coil</keyword>
<reference evidence="3 4" key="1">
    <citation type="submission" date="2020-02" db="EMBL/GenBank/DDBJ databases">
        <authorList>
            <person name="Ferguson B K."/>
        </authorList>
    </citation>
    <scope>NUCLEOTIDE SEQUENCE [LARGE SCALE GENOMIC DNA]</scope>
</reference>
<dbReference type="InterPro" id="IPR001810">
    <property type="entry name" value="F-box_dom"/>
</dbReference>
<dbReference type="AlphaFoldDB" id="A0A6H5I652"/>
<name>A0A6H5I652_9HYME</name>
<accession>A0A6H5I652</accession>
<gene>
    <name evidence="3" type="ORF">TBRA_LOCUS5311</name>
</gene>
<evidence type="ECO:0000313" key="3">
    <source>
        <dbReference type="EMBL" id="CAB0033402.1"/>
    </source>
</evidence>
<dbReference type="InterPro" id="IPR039719">
    <property type="entry name" value="FBXO28"/>
</dbReference>
<sequence>MTSTEKYNIHLLELPDIVLECILSKLSYDEIAKNRIVCKTFNNLCKKLLNRGFNTMEKYHAHRLKAIKSQLPRRESERRSHPLARHSDILTAIETRISMLSMTFSKYIDLNLCCFIPGKVIDEIFKILFMIEFTKVPPRTPEILQELRDISSMAMEHFDEKILPDLRPSIRSGITGSPINYEEIVSNHSPRCSKLLPLAHASSRDILNQSLTKIYNRTKKNRNTVLCVKGQIGKLRLRLNRQSFHMRVQHVKLKEHAKKIQEQEAQLNDMRKHLQEWEQKFSDLRAEMNCSKEIVQMSDSRESCKRKFSEPAETSDSSIILPKDLRAKKRKLIVERKVSNDDQDVKFLNFITHILSDPKP</sequence>
<dbReference type="SMART" id="SM00256">
    <property type="entry name" value="FBOX"/>
    <property type="match status" value="1"/>
</dbReference>
<dbReference type="PANTHER" id="PTHR13252:SF9">
    <property type="entry name" value="F-BOX ONLY PROTEIN 28"/>
    <property type="match status" value="1"/>
</dbReference>
<dbReference type="OrthoDB" id="5860767at2759"/>
<dbReference type="Proteomes" id="UP000479190">
    <property type="component" value="Unassembled WGS sequence"/>
</dbReference>
<organism evidence="3 4">
    <name type="scientific">Trichogramma brassicae</name>
    <dbReference type="NCBI Taxonomy" id="86971"/>
    <lineage>
        <taxon>Eukaryota</taxon>
        <taxon>Metazoa</taxon>
        <taxon>Ecdysozoa</taxon>
        <taxon>Arthropoda</taxon>
        <taxon>Hexapoda</taxon>
        <taxon>Insecta</taxon>
        <taxon>Pterygota</taxon>
        <taxon>Neoptera</taxon>
        <taxon>Endopterygota</taxon>
        <taxon>Hymenoptera</taxon>
        <taxon>Apocrita</taxon>
        <taxon>Proctotrupomorpha</taxon>
        <taxon>Chalcidoidea</taxon>
        <taxon>Trichogrammatidae</taxon>
        <taxon>Trichogramma</taxon>
    </lineage>
</organism>
<evidence type="ECO:0000259" key="2">
    <source>
        <dbReference type="PROSITE" id="PS50181"/>
    </source>
</evidence>
<dbReference type="SUPFAM" id="SSF81383">
    <property type="entry name" value="F-box domain"/>
    <property type="match status" value="1"/>
</dbReference>
<proteinExistence type="predicted"/>
<dbReference type="PANTHER" id="PTHR13252">
    <property type="entry name" value="F-BOX ONLY PROTEIN 28"/>
    <property type="match status" value="1"/>
</dbReference>
<dbReference type="EMBL" id="CADCXV010000708">
    <property type="protein sequence ID" value="CAB0033402.1"/>
    <property type="molecule type" value="Genomic_DNA"/>
</dbReference>
<feature type="coiled-coil region" evidence="1">
    <location>
        <begin position="253"/>
        <end position="294"/>
    </location>
</feature>
<dbReference type="InterPro" id="IPR036047">
    <property type="entry name" value="F-box-like_dom_sf"/>
</dbReference>
<feature type="domain" description="F-box" evidence="2">
    <location>
        <begin position="8"/>
        <end position="56"/>
    </location>
</feature>
<dbReference type="Pfam" id="PF00646">
    <property type="entry name" value="F-box"/>
    <property type="match status" value="1"/>
</dbReference>
<evidence type="ECO:0000256" key="1">
    <source>
        <dbReference type="SAM" id="Coils"/>
    </source>
</evidence>
<dbReference type="GO" id="GO:0000209">
    <property type="term" value="P:protein polyubiquitination"/>
    <property type="evidence" value="ECO:0007669"/>
    <property type="project" value="TreeGrafter"/>
</dbReference>
<evidence type="ECO:0000313" key="4">
    <source>
        <dbReference type="Proteomes" id="UP000479190"/>
    </source>
</evidence>
<dbReference type="PROSITE" id="PS50181">
    <property type="entry name" value="FBOX"/>
    <property type="match status" value="1"/>
</dbReference>
<dbReference type="CDD" id="cd22100">
    <property type="entry name" value="F-box_FBXO28"/>
    <property type="match status" value="1"/>
</dbReference>
<keyword evidence="4" id="KW-1185">Reference proteome</keyword>
<protein>
    <recommendedName>
        <fullName evidence="2">F-box domain-containing protein</fullName>
    </recommendedName>
</protein>